<dbReference type="InterPro" id="IPR013656">
    <property type="entry name" value="PAS_4"/>
</dbReference>
<feature type="domain" description="PAS" evidence="8">
    <location>
        <begin position="884"/>
        <end position="954"/>
    </location>
</feature>
<dbReference type="PROSITE" id="PS50112">
    <property type="entry name" value="PAS"/>
    <property type="match status" value="2"/>
</dbReference>
<evidence type="ECO:0000256" key="5">
    <source>
        <dbReference type="ARBA" id="ARBA00022777"/>
    </source>
</evidence>
<evidence type="ECO:0000256" key="6">
    <source>
        <dbReference type="SAM" id="Coils"/>
    </source>
</evidence>
<organism evidence="10 11">
    <name type="scientific">Adhaeribacter swui</name>
    <dbReference type="NCBI Taxonomy" id="2086471"/>
    <lineage>
        <taxon>Bacteria</taxon>
        <taxon>Pseudomonadati</taxon>
        <taxon>Bacteroidota</taxon>
        <taxon>Cytophagia</taxon>
        <taxon>Cytophagales</taxon>
        <taxon>Hymenobacteraceae</taxon>
        <taxon>Adhaeribacter</taxon>
    </lineage>
</organism>
<keyword evidence="4" id="KW-0808">Transferase</keyword>
<dbReference type="PANTHER" id="PTHR43304">
    <property type="entry name" value="PHYTOCHROME-LIKE PROTEIN CPH1"/>
    <property type="match status" value="1"/>
</dbReference>
<dbReference type="InterPro" id="IPR035965">
    <property type="entry name" value="PAS-like_dom_sf"/>
</dbReference>
<dbReference type="InterPro" id="IPR003594">
    <property type="entry name" value="HATPase_dom"/>
</dbReference>
<dbReference type="CDD" id="cd00130">
    <property type="entry name" value="PAS"/>
    <property type="match status" value="2"/>
</dbReference>
<dbReference type="InterPro" id="IPR013655">
    <property type="entry name" value="PAS_fold_3"/>
</dbReference>
<dbReference type="InterPro" id="IPR036097">
    <property type="entry name" value="HisK_dim/P_sf"/>
</dbReference>
<evidence type="ECO:0000313" key="11">
    <source>
        <dbReference type="Proteomes" id="UP000515237"/>
    </source>
</evidence>
<evidence type="ECO:0000259" key="7">
    <source>
        <dbReference type="PROSITE" id="PS50109"/>
    </source>
</evidence>
<dbReference type="Gene3D" id="3.30.450.20">
    <property type="entry name" value="PAS domain"/>
    <property type="match status" value="6"/>
</dbReference>
<keyword evidence="11" id="KW-1185">Reference proteome</keyword>
<proteinExistence type="predicted"/>
<dbReference type="PROSITE" id="PS50113">
    <property type="entry name" value="PAC"/>
    <property type="match status" value="1"/>
</dbReference>
<dbReference type="InterPro" id="IPR005467">
    <property type="entry name" value="His_kinase_dom"/>
</dbReference>
<keyword evidence="6" id="KW-0175">Coiled coil</keyword>
<dbReference type="SUPFAM" id="SSF55874">
    <property type="entry name" value="ATPase domain of HSP90 chaperone/DNA topoisomerase II/histidine kinase"/>
    <property type="match status" value="1"/>
</dbReference>
<dbReference type="SMART" id="SM00086">
    <property type="entry name" value="PAC"/>
    <property type="match status" value="2"/>
</dbReference>
<dbReference type="Proteomes" id="UP000515237">
    <property type="component" value="Chromosome"/>
</dbReference>
<dbReference type="EC" id="2.7.13.3" evidence="2"/>
<dbReference type="Gene3D" id="3.30.565.10">
    <property type="entry name" value="Histidine kinase-like ATPase, C-terminal domain"/>
    <property type="match status" value="1"/>
</dbReference>
<dbReference type="PROSITE" id="PS50109">
    <property type="entry name" value="HIS_KIN"/>
    <property type="match status" value="1"/>
</dbReference>
<dbReference type="InterPro" id="IPR036890">
    <property type="entry name" value="HATPase_C_sf"/>
</dbReference>
<evidence type="ECO:0000259" key="9">
    <source>
        <dbReference type="PROSITE" id="PS50113"/>
    </source>
</evidence>
<dbReference type="CDD" id="cd00082">
    <property type="entry name" value="HisKA"/>
    <property type="match status" value="1"/>
</dbReference>
<dbReference type="KEGG" id="aswu:HUW51_16450"/>
<keyword evidence="5" id="KW-0418">Kinase</keyword>
<dbReference type="InterPro" id="IPR000014">
    <property type="entry name" value="PAS"/>
</dbReference>
<dbReference type="Pfam" id="PF02518">
    <property type="entry name" value="HATPase_c"/>
    <property type="match status" value="1"/>
</dbReference>
<protein>
    <recommendedName>
        <fullName evidence="2">histidine kinase</fullName>
        <ecNumber evidence="2">2.7.13.3</ecNumber>
    </recommendedName>
</protein>
<dbReference type="SMART" id="SM00091">
    <property type="entry name" value="PAS"/>
    <property type="match status" value="6"/>
</dbReference>
<dbReference type="SMART" id="SM00388">
    <property type="entry name" value="HisKA"/>
    <property type="match status" value="1"/>
</dbReference>
<evidence type="ECO:0000313" key="10">
    <source>
        <dbReference type="EMBL" id="QNF34233.1"/>
    </source>
</evidence>
<evidence type="ECO:0000256" key="2">
    <source>
        <dbReference type="ARBA" id="ARBA00012438"/>
    </source>
</evidence>
<dbReference type="SUPFAM" id="SSF55785">
    <property type="entry name" value="PYP-like sensor domain (PAS domain)"/>
    <property type="match status" value="6"/>
</dbReference>
<dbReference type="InterPro" id="IPR004358">
    <property type="entry name" value="Sig_transdc_His_kin-like_C"/>
</dbReference>
<dbReference type="Gene3D" id="1.10.287.130">
    <property type="match status" value="1"/>
</dbReference>
<evidence type="ECO:0000259" key="8">
    <source>
        <dbReference type="PROSITE" id="PS50112"/>
    </source>
</evidence>
<evidence type="ECO:0000256" key="4">
    <source>
        <dbReference type="ARBA" id="ARBA00022679"/>
    </source>
</evidence>
<feature type="domain" description="PAS" evidence="8">
    <location>
        <begin position="760"/>
        <end position="830"/>
    </location>
</feature>
<dbReference type="AlphaFoldDB" id="A0A7G7GAP9"/>
<comment type="catalytic activity">
    <reaction evidence="1">
        <text>ATP + protein L-histidine = ADP + protein N-phospho-L-histidine.</text>
        <dbReference type="EC" id="2.7.13.3"/>
    </reaction>
</comment>
<dbReference type="SUPFAM" id="SSF47384">
    <property type="entry name" value="Homodimeric domain of signal transducing histidine kinase"/>
    <property type="match status" value="1"/>
</dbReference>
<dbReference type="PRINTS" id="PR00344">
    <property type="entry name" value="BCTRLSENSOR"/>
</dbReference>
<accession>A0A7G7GAP9</accession>
<gene>
    <name evidence="10" type="ORF">HUW51_16450</name>
</gene>
<name>A0A7G7GAP9_9BACT</name>
<evidence type="ECO:0000256" key="3">
    <source>
        <dbReference type="ARBA" id="ARBA00022553"/>
    </source>
</evidence>
<keyword evidence="3" id="KW-0597">Phosphoprotein</keyword>
<dbReference type="PANTHER" id="PTHR43304:SF1">
    <property type="entry name" value="PAC DOMAIN-CONTAINING PROTEIN"/>
    <property type="match status" value="1"/>
</dbReference>
<feature type="coiled-coil region" evidence="6">
    <location>
        <begin position="316"/>
        <end position="350"/>
    </location>
</feature>
<dbReference type="GO" id="GO:0000155">
    <property type="term" value="F:phosphorelay sensor kinase activity"/>
    <property type="evidence" value="ECO:0007669"/>
    <property type="project" value="InterPro"/>
</dbReference>
<sequence length="1238" mass="140676">MSDFAAKPLAFLSEDLVSTDELLHNLFHLSLTAINLLRPVFQPGSSEIVDFVIEYVNPAGQQMVGLPERPQVTLLTQFPYTHDTGVFAFYRDTFLSGQAAQYEVNYQHDGLDNYFHLAAQRTGKLLLVSFSDTATQNRSAVEVALRESQAREEAARDEAELQQQQLQAIFMAAPAMICILEGPKHVFKLVNPPYQRLVGNRDLLGKPIAEAMPELAGQPIFGLLDKVYRTGETYYAQEMLVQLDHNNAGGDLGQNYYNFVYQATRDLNGKINGIMVFAYEVTEQVRAHRQLEYSHQQLLDLNEEFQVSNEELLATNTELLDTQKALQHLNEELEARVLERTNQLQTAKAATEQQRARLERFFEQAPAAICILDGPELIFELVNPRYQQLFAGRKLLGKPILQALPEVKDHPVYQTLQQVYQSGRTHEAYGVLFPAARYQDGPLEDLYFNYIQQARYDDKGRVDGVMVFAFEVTDQVLAQQRAEILQTEVLAAAQRQVQERESFYQIFEQTPACIVLLRGPEHRVDYYNLAYQKLFPGRQMRGKTIAEIQPEALEQGFVALLDRVYQTGETFYGNELLLAIEQEPGKPPVDTYFNFTYQAYQENGETVGISVFAYDVTNQVLARKEANQQQKMLQTLFMDAPAPIVILDGPEMVYQLVNPAYQRIFPGRELLGKKLLEALPELKDTQLPAILENVYRTGKTYVAQEMPLLLARNEGGPLEEIYWTFTYQARYNAQGVIDGALAFAYEVTDQVKARRTVEESAKQLRLVTDNLPVLIGYVDTQEKYRFANRPYEAWFNLKADAMLGKPVVEVIGEKAYKNVKQYIDRALAGERFSFDITMHYRPGFTRHIHTNYIPDIQDGKVVGFYSMVQDITDQVEAQQRLAQSAAESQMIASNAPVFIFRADAAGHLNYVNETFFVWSGLVRHEARLDEVWSLIHPEDLPDITLGLAAAFQSGKAWESPAYRMRRRDGEYRWSITRIQPLLGEDGSFQGFSGVNIEIHEQIELQRQLTRTNIDLDNFIYTASHDLKAPISNIEGLMEALLEQLPEEILKINTVQRTTELINESVERFKRTIDHLTEITKLQKENNDEASSVDLATIIAEVQLDLAPLVKNTQAQLTVDVTSCLPIRFSEKNMRSIIYNLLSNAIKYHSPDRTPQIAVRCYLAAEYQVLTVQDNGLGMDLSQGHKLFAMFKRMHNHVEGTGIGLYMVKKIIENAGGKITVESKVGEGSTFKVFFPLSA</sequence>
<dbReference type="SMART" id="SM00387">
    <property type="entry name" value="HATPase_c"/>
    <property type="match status" value="1"/>
</dbReference>
<evidence type="ECO:0000256" key="1">
    <source>
        <dbReference type="ARBA" id="ARBA00000085"/>
    </source>
</evidence>
<reference evidence="10 11" key="1">
    <citation type="journal article" date="2018" name="Int. J. Syst. Evol. Microbiol.">
        <title>Adhaeribacter swui sp. nov., isolated from wet mud.</title>
        <authorList>
            <person name="Kim D.U."/>
            <person name="Kim K.W."/>
            <person name="Kang M.S."/>
            <person name="Kim J.Y."/>
            <person name="Jang J.H."/>
            <person name="Kim M.K."/>
        </authorList>
    </citation>
    <scope>NUCLEOTIDE SEQUENCE [LARGE SCALE GENOMIC DNA]</scope>
    <source>
        <strain evidence="10 11">KCTC 52873</strain>
    </source>
</reference>
<dbReference type="InterPro" id="IPR003661">
    <property type="entry name" value="HisK_dim/P_dom"/>
</dbReference>
<dbReference type="InterPro" id="IPR001610">
    <property type="entry name" value="PAC"/>
</dbReference>
<feature type="domain" description="Histidine kinase" evidence="7">
    <location>
        <begin position="1021"/>
        <end position="1238"/>
    </location>
</feature>
<dbReference type="Pfam" id="PF08448">
    <property type="entry name" value="PAS_4"/>
    <property type="match status" value="5"/>
</dbReference>
<feature type="domain" description="PAC" evidence="9">
    <location>
        <begin position="958"/>
        <end position="1010"/>
    </location>
</feature>
<dbReference type="RefSeq" id="WP_185270714.1">
    <property type="nucleotide sequence ID" value="NZ_CP055156.1"/>
</dbReference>
<dbReference type="InterPro" id="IPR000700">
    <property type="entry name" value="PAS-assoc_C"/>
</dbReference>
<dbReference type="Pfam" id="PF08447">
    <property type="entry name" value="PAS_3"/>
    <property type="match status" value="1"/>
</dbReference>
<dbReference type="InterPro" id="IPR052162">
    <property type="entry name" value="Sensor_kinase/Photoreceptor"/>
</dbReference>
<dbReference type="NCBIfam" id="TIGR00229">
    <property type="entry name" value="sensory_box"/>
    <property type="match status" value="2"/>
</dbReference>
<dbReference type="EMBL" id="CP055156">
    <property type="protein sequence ID" value="QNF34233.1"/>
    <property type="molecule type" value="Genomic_DNA"/>
</dbReference>